<gene>
    <name evidence="6" type="ORF">RhiirA5_499137</name>
</gene>
<dbReference type="EMBL" id="LLXJ01000448">
    <property type="protein sequence ID" value="PKC09562.1"/>
    <property type="molecule type" value="Genomic_DNA"/>
</dbReference>
<sequence>MDPKFFEQNLIQKYGLTEKSDIYSLGVLFWELTSRSSPFNFEKKRFDRDSIKLMILNRVRENPIPKTNDKFVSLYKKCWQHEPDERPPICQVIEELDNIDPIINNLPTNSNKSKITQDKDSDLNITTYNDETLRTIHRYEPQDFKNLTEIASGASAFVYYGRKNTSKFAIKKFKNPKEEAIIKEIHLMGIVSPHPNIITFYGVTKLDETNYSLVLEYADKTLRDYLRDDTIPFKWESQLNFAREIANAISWLHDDKEIIHGDLHPNNILINDGKIKVADFGRSCQKKESVSHTKAYGVIPYMDPKFFEQNLIQKYGLTEKSDIYSLGVLFWELTSRSSPFNFEKRFDRDSIKLMILNRVRENPIPKTNDRFVSLYKNERPPICQVIEELDSIDPIINNLPTNSNKSKITQDKDSDLNITTYSK</sequence>
<dbReference type="Pfam" id="PF00069">
    <property type="entry name" value="Pkinase"/>
    <property type="match status" value="1"/>
</dbReference>
<dbReference type="Proteomes" id="UP000232722">
    <property type="component" value="Unassembled WGS sequence"/>
</dbReference>
<dbReference type="GO" id="GO:0004674">
    <property type="term" value="F:protein serine/threonine kinase activity"/>
    <property type="evidence" value="ECO:0007669"/>
    <property type="project" value="TreeGrafter"/>
</dbReference>
<dbReference type="Gene3D" id="1.10.510.10">
    <property type="entry name" value="Transferase(Phosphotransferase) domain 1"/>
    <property type="match status" value="2"/>
</dbReference>
<evidence type="ECO:0000313" key="6">
    <source>
        <dbReference type="EMBL" id="PKC09562.1"/>
    </source>
</evidence>
<dbReference type="VEuPathDB" id="FungiDB:RhiirA1_472057"/>
<dbReference type="PROSITE" id="PS50011">
    <property type="entry name" value="PROTEIN_KINASE_DOM"/>
    <property type="match status" value="2"/>
</dbReference>
<evidence type="ECO:0000256" key="4">
    <source>
        <dbReference type="ARBA" id="ARBA00022840"/>
    </source>
</evidence>
<dbReference type="PANTHER" id="PTHR44329">
    <property type="entry name" value="SERINE/THREONINE-PROTEIN KINASE TNNI3K-RELATED"/>
    <property type="match status" value="1"/>
</dbReference>
<dbReference type="InterPro" id="IPR011009">
    <property type="entry name" value="Kinase-like_dom_sf"/>
</dbReference>
<comment type="caution">
    <text evidence="6">The sequence shown here is derived from an EMBL/GenBank/DDBJ whole genome shotgun (WGS) entry which is preliminary data.</text>
</comment>
<evidence type="ECO:0000256" key="1">
    <source>
        <dbReference type="ARBA" id="ARBA00022679"/>
    </source>
</evidence>
<dbReference type="AlphaFoldDB" id="A0A2N0PRW4"/>
<dbReference type="VEuPathDB" id="FungiDB:RhiirFUN_003871"/>
<organism evidence="6 7">
    <name type="scientific">Rhizophagus irregularis</name>
    <dbReference type="NCBI Taxonomy" id="588596"/>
    <lineage>
        <taxon>Eukaryota</taxon>
        <taxon>Fungi</taxon>
        <taxon>Fungi incertae sedis</taxon>
        <taxon>Mucoromycota</taxon>
        <taxon>Glomeromycotina</taxon>
        <taxon>Glomeromycetes</taxon>
        <taxon>Glomerales</taxon>
        <taxon>Glomeraceae</taxon>
        <taxon>Rhizophagus</taxon>
    </lineage>
</organism>
<dbReference type="Pfam" id="PF07714">
    <property type="entry name" value="PK_Tyr_Ser-Thr"/>
    <property type="match status" value="1"/>
</dbReference>
<evidence type="ECO:0000256" key="3">
    <source>
        <dbReference type="ARBA" id="ARBA00022777"/>
    </source>
</evidence>
<dbReference type="InterPro" id="IPR051681">
    <property type="entry name" value="Ser/Thr_Kinases-Pseudokinases"/>
</dbReference>
<dbReference type="SUPFAM" id="SSF56112">
    <property type="entry name" value="Protein kinase-like (PK-like)"/>
    <property type="match status" value="2"/>
</dbReference>
<dbReference type="InterPro" id="IPR001245">
    <property type="entry name" value="Ser-Thr/Tyr_kinase_cat_dom"/>
</dbReference>
<proteinExistence type="predicted"/>
<dbReference type="PANTHER" id="PTHR44329:SF288">
    <property type="entry name" value="MITOGEN-ACTIVATED PROTEIN KINASE KINASE KINASE 20"/>
    <property type="match status" value="1"/>
</dbReference>
<dbReference type="InterPro" id="IPR000719">
    <property type="entry name" value="Prot_kinase_dom"/>
</dbReference>
<dbReference type="VEuPathDB" id="FungiDB:RhiirFUN_003875"/>
<evidence type="ECO:0000256" key="2">
    <source>
        <dbReference type="ARBA" id="ARBA00022741"/>
    </source>
</evidence>
<dbReference type="GO" id="GO:0005524">
    <property type="term" value="F:ATP binding"/>
    <property type="evidence" value="ECO:0007669"/>
    <property type="project" value="UniProtKB-KW"/>
</dbReference>
<keyword evidence="2" id="KW-0547">Nucleotide-binding</keyword>
<evidence type="ECO:0000313" key="7">
    <source>
        <dbReference type="Proteomes" id="UP000232722"/>
    </source>
</evidence>
<keyword evidence="3 6" id="KW-0418">Kinase</keyword>
<keyword evidence="1" id="KW-0808">Transferase</keyword>
<name>A0A2N0PRW4_9GLOM</name>
<reference evidence="6 7" key="1">
    <citation type="submission" date="2016-04" db="EMBL/GenBank/DDBJ databases">
        <title>Genome analyses suggest a sexual origin of heterokaryosis in a supposedly ancient asexual fungus.</title>
        <authorList>
            <person name="Ropars J."/>
            <person name="Sedzielewska K."/>
            <person name="Noel J."/>
            <person name="Charron P."/>
            <person name="Farinelli L."/>
            <person name="Marton T."/>
            <person name="Kruger M."/>
            <person name="Pelin A."/>
            <person name="Brachmann A."/>
            <person name="Corradi N."/>
        </authorList>
    </citation>
    <scope>NUCLEOTIDE SEQUENCE [LARGE SCALE GENOMIC DNA]</scope>
    <source>
        <strain evidence="6 7">A5</strain>
    </source>
</reference>
<keyword evidence="4" id="KW-0067">ATP-binding</keyword>
<feature type="domain" description="Protein kinase" evidence="5">
    <location>
        <begin position="1"/>
        <end position="103"/>
    </location>
</feature>
<accession>A0A2N0PRW4</accession>
<dbReference type="VEuPathDB" id="FungiDB:FUN_021943"/>
<reference evidence="6 7" key="2">
    <citation type="submission" date="2017-09" db="EMBL/GenBank/DDBJ databases">
        <title>Extensive intraspecific genome diversity in a model arbuscular mycorrhizal fungus.</title>
        <authorList>
            <person name="Chen E.C."/>
            <person name="Morin E."/>
            <person name="Beaudet D."/>
            <person name="Noel J."/>
            <person name="Ndikumana S."/>
            <person name="Charron P."/>
            <person name="St-Onge C."/>
            <person name="Giorgi J."/>
            <person name="Grigoriev I.V."/>
            <person name="Roux C."/>
            <person name="Martin F.M."/>
            <person name="Corradi N."/>
        </authorList>
    </citation>
    <scope>NUCLEOTIDE SEQUENCE [LARGE SCALE GENOMIC DNA]</scope>
    <source>
        <strain evidence="6 7">A5</strain>
    </source>
</reference>
<protein>
    <submittedName>
        <fullName evidence="6">Kinase-like protein</fullName>
    </submittedName>
</protein>
<feature type="domain" description="Protein kinase" evidence="5">
    <location>
        <begin position="144"/>
        <end position="396"/>
    </location>
</feature>
<evidence type="ECO:0000259" key="5">
    <source>
        <dbReference type="PROSITE" id="PS50011"/>
    </source>
</evidence>